<keyword evidence="1" id="KW-0472">Membrane</keyword>
<feature type="transmembrane region" description="Helical" evidence="1">
    <location>
        <begin position="121"/>
        <end position="138"/>
    </location>
</feature>
<protein>
    <submittedName>
        <fullName evidence="2">Uncharacterized protein</fullName>
    </submittedName>
</protein>
<sequence>MKEETCAKVKSAIGSLAASKNWEVKADQYGVMRVKLPNGETYVINKDCKVVTERWKGTLSPAKDSALSPYAQGMITKQDFKFQVDVSLFKVLLQMLMYAAGIFWAVRAAQKLIAGELTEMLLTLFIGFIIVASMYVLYKWMPA</sequence>
<accession>A0A7C5T0V8</accession>
<name>A0A7C5T0V8_9AQUI</name>
<reference evidence="2" key="1">
    <citation type="journal article" date="2020" name="mSystems">
        <title>Genome- and Community-Level Interaction Insights into Carbon Utilization and Element Cycling Functions of Hydrothermarchaeota in Hydrothermal Sediment.</title>
        <authorList>
            <person name="Zhou Z."/>
            <person name="Liu Y."/>
            <person name="Xu W."/>
            <person name="Pan J."/>
            <person name="Luo Z.H."/>
            <person name="Li M."/>
        </authorList>
    </citation>
    <scope>NUCLEOTIDE SEQUENCE [LARGE SCALE GENOMIC DNA]</scope>
    <source>
        <strain evidence="2">SpSt-114</strain>
    </source>
</reference>
<organism evidence="2">
    <name type="scientific">Thermocrinis ruber</name>
    <dbReference type="NCBI Taxonomy" id="75906"/>
    <lineage>
        <taxon>Bacteria</taxon>
        <taxon>Pseudomonadati</taxon>
        <taxon>Aquificota</taxon>
        <taxon>Aquificia</taxon>
        <taxon>Aquificales</taxon>
        <taxon>Aquificaceae</taxon>
        <taxon>Thermocrinis</taxon>
    </lineage>
</organism>
<keyword evidence="1" id="KW-1133">Transmembrane helix</keyword>
<keyword evidence="1" id="KW-0812">Transmembrane</keyword>
<gene>
    <name evidence="2" type="ORF">ENN04_07730</name>
</gene>
<evidence type="ECO:0000313" key="2">
    <source>
        <dbReference type="EMBL" id="HHO74502.1"/>
    </source>
</evidence>
<comment type="caution">
    <text evidence="2">The sequence shown here is derived from an EMBL/GenBank/DDBJ whole genome shotgun (WGS) entry which is preliminary data.</text>
</comment>
<evidence type="ECO:0000256" key="1">
    <source>
        <dbReference type="SAM" id="Phobius"/>
    </source>
</evidence>
<dbReference type="EMBL" id="DSAC01000095">
    <property type="protein sequence ID" value="HHO74502.1"/>
    <property type="molecule type" value="Genomic_DNA"/>
</dbReference>
<proteinExistence type="predicted"/>
<feature type="transmembrane region" description="Helical" evidence="1">
    <location>
        <begin position="91"/>
        <end position="109"/>
    </location>
</feature>
<dbReference type="AlphaFoldDB" id="A0A7C5T0V8"/>